<keyword evidence="8" id="KW-1185">Reference proteome</keyword>
<dbReference type="InterPro" id="IPR000330">
    <property type="entry name" value="SNF2_N"/>
</dbReference>
<organism evidence="7 8">
    <name type="scientific">Fusarium euwallaceae</name>
    <dbReference type="NCBI Taxonomy" id="1147111"/>
    <lineage>
        <taxon>Eukaryota</taxon>
        <taxon>Fungi</taxon>
        <taxon>Dikarya</taxon>
        <taxon>Ascomycota</taxon>
        <taxon>Pezizomycotina</taxon>
        <taxon>Sordariomycetes</taxon>
        <taxon>Hypocreomycetidae</taxon>
        <taxon>Hypocreales</taxon>
        <taxon>Nectriaceae</taxon>
        <taxon>Fusarium</taxon>
        <taxon>Fusarium solani species complex</taxon>
    </lineage>
</organism>
<evidence type="ECO:0000256" key="1">
    <source>
        <dbReference type="ARBA" id="ARBA00022741"/>
    </source>
</evidence>
<dbReference type="SMART" id="SM00490">
    <property type="entry name" value="HELICc"/>
    <property type="match status" value="1"/>
</dbReference>
<protein>
    <recommendedName>
        <fullName evidence="9">Helicase ATP-binding domain-containing protein</fullName>
    </recommendedName>
</protein>
<gene>
    <name evidence="7" type="ORF">BHE90_003224</name>
</gene>
<dbReference type="CDD" id="cd18008">
    <property type="entry name" value="DEXDc_SHPRH-like"/>
    <property type="match status" value="1"/>
</dbReference>
<dbReference type="GO" id="GO:0005524">
    <property type="term" value="F:ATP binding"/>
    <property type="evidence" value="ECO:0007669"/>
    <property type="project" value="UniProtKB-KW"/>
</dbReference>
<evidence type="ECO:0000313" key="8">
    <source>
        <dbReference type="Proteomes" id="UP000287124"/>
    </source>
</evidence>
<dbReference type="InterPro" id="IPR050628">
    <property type="entry name" value="SNF2_RAD54_helicase_TF"/>
</dbReference>
<dbReference type="AlphaFoldDB" id="A0A430M2S5"/>
<comment type="caution">
    <text evidence="7">The sequence shown here is derived from an EMBL/GenBank/DDBJ whole genome shotgun (WGS) entry which is preliminary data.</text>
</comment>
<sequence>MPQLGKRHRSGDNGFEDDAPPKRISRLALDDGVPGTLSSPGSVMDLDLLDTSQNTENLMVTEEICYGALCEAQALMGSIPTNQISPWTRYCSFLVEVTDNGCFLSIEDEPKTKQRPVLDCRTGSILSLVAERIEDVSFVAVVGAEFLRPKRGKANRKPSPVEVTVNAYGPRNLMDEVGKAIMEVDVVLQHPVFLDSEIAYINPHYFYPHGQETDLSHLIGPVYKESKSGVSQAIDDALDSANDSSDVAPFATCNKDDLRNVLGSLLVDTELKDHQFQGIEFILGRENSNSVSETHTRLLSSIHYSLLSNRTAPECGGILADVMGLGKTLTMLSAIVYSKHLNDRVNTDNNSVAQPRASTLIVLPSRQVLDVWNNEIIRRFRPQTLKTTIFHGNRRVKEGQLLLESDVVLTTYHTLENDSGKSKVLHSVKWARVVLDEAHQIRNQSTKFFKVAAALESETRWCLTGTPIQNSLDDLRSLLKFLRFEPFSQPRIFEEHIVKPLRQNPEPGSSTARNLRVLLKACCLRRTQALLQLPTVTTREVLVTPTVEEKARFTQILEQCRAEFDLMAGQETCRKKPNVLFSAVMKLRQVCNHGISLISGNPRRLDRLTVPGKARNRSRSPTADSTCDFCSVKGNEDAFTLGDLDCCPLCDRVLSERNDASSPGTLSPCPSSPFHSGEASPNRVDSPSFAPDMPTHSTFDHELAGQSSKLTAVVDNIKESCLDADSKSVVFTSWRMTLDMLANMLSSNEIGFVQVDGRNPVMDRTTLFSRFCEKPDVRVLLISINTGAVGLTLTKANVVHIVEPQWNPAIEEQAIARVVRMGQTQPVTVFKYIMAKSVEQGVVKLQQRKTRIIKLSMQDRDESAADFTLDTFKFALDPNEWN</sequence>
<accession>A0A430M2S5</accession>
<dbReference type="PANTHER" id="PTHR45626">
    <property type="entry name" value="TRANSCRIPTION TERMINATION FACTOR 2-RELATED"/>
    <property type="match status" value="1"/>
</dbReference>
<evidence type="ECO:0000256" key="3">
    <source>
        <dbReference type="ARBA" id="ARBA00022840"/>
    </source>
</evidence>
<dbReference type="GO" id="GO:0005634">
    <property type="term" value="C:nucleus"/>
    <property type="evidence" value="ECO:0007669"/>
    <property type="project" value="TreeGrafter"/>
</dbReference>
<evidence type="ECO:0000259" key="6">
    <source>
        <dbReference type="PROSITE" id="PS51194"/>
    </source>
</evidence>
<evidence type="ECO:0000256" key="2">
    <source>
        <dbReference type="ARBA" id="ARBA00022801"/>
    </source>
</evidence>
<dbReference type="InterPro" id="IPR049730">
    <property type="entry name" value="SNF2/RAD54-like_C"/>
</dbReference>
<evidence type="ECO:0000256" key="4">
    <source>
        <dbReference type="SAM" id="MobiDB-lite"/>
    </source>
</evidence>
<feature type="region of interest" description="Disordered" evidence="4">
    <location>
        <begin position="1"/>
        <end position="22"/>
    </location>
</feature>
<keyword evidence="1" id="KW-0547">Nucleotide-binding</keyword>
<dbReference type="GO" id="GO:0016787">
    <property type="term" value="F:hydrolase activity"/>
    <property type="evidence" value="ECO:0007669"/>
    <property type="project" value="UniProtKB-KW"/>
</dbReference>
<dbReference type="SMART" id="SM00487">
    <property type="entry name" value="DEXDc"/>
    <property type="match status" value="1"/>
</dbReference>
<keyword evidence="3" id="KW-0067">ATP-binding</keyword>
<proteinExistence type="predicted"/>
<feature type="domain" description="Helicase C-terminal" evidence="6">
    <location>
        <begin position="709"/>
        <end position="868"/>
    </location>
</feature>
<keyword evidence="2" id="KW-0378">Hydrolase</keyword>
<dbReference type="InterPro" id="IPR001650">
    <property type="entry name" value="Helicase_C-like"/>
</dbReference>
<evidence type="ECO:0008006" key="9">
    <source>
        <dbReference type="Google" id="ProtNLM"/>
    </source>
</evidence>
<dbReference type="InterPro" id="IPR038718">
    <property type="entry name" value="SNF2-like_sf"/>
</dbReference>
<dbReference type="SUPFAM" id="SSF52540">
    <property type="entry name" value="P-loop containing nucleoside triphosphate hydrolases"/>
    <property type="match status" value="2"/>
</dbReference>
<feature type="compositionally biased region" description="Polar residues" evidence="4">
    <location>
        <begin position="660"/>
        <end position="669"/>
    </location>
</feature>
<dbReference type="Pfam" id="PF00176">
    <property type="entry name" value="SNF2-rel_dom"/>
    <property type="match status" value="1"/>
</dbReference>
<dbReference type="GO" id="GO:0008094">
    <property type="term" value="F:ATP-dependent activity, acting on DNA"/>
    <property type="evidence" value="ECO:0007669"/>
    <property type="project" value="TreeGrafter"/>
</dbReference>
<dbReference type="GO" id="GO:0006281">
    <property type="term" value="P:DNA repair"/>
    <property type="evidence" value="ECO:0007669"/>
    <property type="project" value="TreeGrafter"/>
</dbReference>
<dbReference type="CDD" id="cd18793">
    <property type="entry name" value="SF2_C_SNF"/>
    <property type="match status" value="1"/>
</dbReference>
<feature type="domain" description="Helicase ATP-binding" evidence="5">
    <location>
        <begin position="308"/>
        <end position="485"/>
    </location>
</feature>
<dbReference type="Pfam" id="PF00271">
    <property type="entry name" value="Helicase_C"/>
    <property type="match status" value="1"/>
</dbReference>
<dbReference type="PANTHER" id="PTHR45626:SF52">
    <property type="entry name" value="SINGLE-STRANDED DNA-DEPENDENT ATPASE (EUROFUNG)"/>
    <property type="match status" value="1"/>
</dbReference>
<dbReference type="PROSITE" id="PS51194">
    <property type="entry name" value="HELICASE_CTER"/>
    <property type="match status" value="1"/>
</dbReference>
<dbReference type="Gene3D" id="3.40.50.10810">
    <property type="entry name" value="Tandem AAA-ATPase domain"/>
    <property type="match status" value="1"/>
</dbReference>
<dbReference type="EMBL" id="MIKF01000029">
    <property type="protein sequence ID" value="RTE82285.1"/>
    <property type="molecule type" value="Genomic_DNA"/>
</dbReference>
<dbReference type="PROSITE" id="PS51192">
    <property type="entry name" value="HELICASE_ATP_BIND_1"/>
    <property type="match status" value="1"/>
</dbReference>
<dbReference type="Gene3D" id="3.40.50.300">
    <property type="entry name" value="P-loop containing nucleotide triphosphate hydrolases"/>
    <property type="match status" value="1"/>
</dbReference>
<evidence type="ECO:0000259" key="5">
    <source>
        <dbReference type="PROSITE" id="PS51192"/>
    </source>
</evidence>
<reference evidence="7 8" key="1">
    <citation type="submission" date="2017-06" db="EMBL/GenBank/DDBJ databases">
        <title>Comparative genomic analysis of Ambrosia Fusariam Clade fungi.</title>
        <authorList>
            <person name="Stajich J.E."/>
            <person name="Carrillo J."/>
            <person name="Kijimoto T."/>
            <person name="Eskalen A."/>
            <person name="O'Donnell K."/>
            <person name="Kasson M."/>
        </authorList>
    </citation>
    <scope>NUCLEOTIDE SEQUENCE [LARGE SCALE GENOMIC DNA]</scope>
    <source>
        <strain evidence="7 8">UCR1854</strain>
    </source>
</reference>
<evidence type="ECO:0000313" key="7">
    <source>
        <dbReference type="EMBL" id="RTE82285.1"/>
    </source>
</evidence>
<name>A0A430M2S5_9HYPO</name>
<dbReference type="Proteomes" id="UP000287124">
    <property type="component" value="Unassembled WGS sequence"/>
</dbReference>
<dbReference type="InterPro" id="IPR014001">
    <property type="entry name" value="Helicase_ATP-bd"/>
</dbReference>
<dbReference type="InterPro" id="IPR027417">
    <property type="entry name" value="P-loop_NTPase"/>
</dbReference>
<feature type="region of interest" description="Disordered" evidence="4">
    <location>
        <begin position="658"/>
        <end position="701"/>
    </location>
</feature>